<keyword evidence="2" id="KW-1185">Reference proteome</keyword>
<dbReference type="GO" id="GO:0031146">
    <property type="term" value="P:SCF-dependent proteasomal ubiquitin-dependent protein catabolic process"/>
    <property type="evidence" value="ECO:0000318"/>
    <property type="project" value="GO_Central"/>
</dbReference>
<reference evidence="1 2" key="1">
    <citation type="journal article" date="2014" name="Nat. Genet.">
        <title>Genome sequence of the hot pepper provides insights into the evolution of pungency in Capsicum species.</title>
        <authorList>
            <person name="Kim S."/>
            <person name="Park M."/>
            <person name="Yeom S.I."/>
            <person name="Kim Y.M."/>
            <person name="Lee J.M."/>
            <person name="Lee H.A."/>
            <person name="Seo E."/>
            <person name="Choi J."/>
            <person name="Cheong K."/>
            <person name="Kim K.T."/>
            <person name="Jung K."/>
            <person name="Lee G.W."/>
            <person name="Oh S.K."/>
            <person name="Bae C."/>
            <person name="Kim S.B."/>
            <person name="Lee H.Y."/>
            <person name="Kim S.Y."/>
            <person name="Kim M.S."/>
            <person name="Kang B.C."/>
            <person name="Jo Y.D."/>
            <person name="Yang H.B."/>
            <person name="Jeong H.J."/>
            <person name="Kang W.H."/>
            <person name="Kwon J.K."/>
            <person name="Shin C."/>
            <person name="Lim J.Y."/>
            <person name="Park J.H."/>
            <person name="Huh J.H."/>
            <person name="Kim J.S."/>
            <person name="Kim B.D."/>
            <person name="Cohen O."/>
            <person name="Paran I."/>
            <person name="Suh M.C."/>
            <person name="Lee S.B."/>
            <person name="Kim Y.K."/>
            <person name="Shin Y."/>
            <person name="Noh S.J."/>
            <person name="Park J."/>
            <person name="Seo Y.S."/>
            <person name="Kwon S.Y."/>
            <person name="Kim H.A."/>
            <person name="Park J.M."/>
            <person name="Kim H.J."/>
            <person name="Choi S.B."/>
            <person name="Bosland P.W."/>
            <person name="Reeves G."/>
            <person name="Jo S.H."/>
            <person name="Lee B.W."/>
            <person name="Cho H.T."/>
            <person name="Choi H.S."/>
            <person name="Lee M.S."/>
            <person name="Yu Y."/>
            <person name="Do Choi Y."/>
            <person name="Park B.S."/>
            <person name="van Deynze A."/>
            <person name="Ashrafi H."/>
            <person name="Hill T."/>
            <person name="Kim W.T."/>
            <person name="Pai H.S."/>
            <person name="Ahn H.K."/>
            <person name="Yeam I."/>
            <person name="Giovannoni J.J."/>
            <person name="Rose J.K."/>
            <person name="Sorensen I."/>
            <person name="Lee S.J."/>
            <person name="Kim R.W."/>
            <person name="Choi I.Y."/>
            <person name="Choi B.S."/>
            <person name="Lim J.S."/>
            <person name="Lee Y.H."/>
            <person name="Choi D."/>
        </authorList>
    </citation>
    <scope>NUCLEOTIDE SEQUENCE [LARGE SCALE GENOMIC DNA]</scope>
    <source>
        <strain evidence="2">cv. CM334</strain>
    </source>
</reference>
<gene>
    <name evidence="1" type="ORF">T459_00596</name>
</gene>
<dbReference type="Gramene" id="PHT92714">
    <property type="protein sequence ID" value="PHT92714"/>
    <property type="gene ID" value="T459_00596"/>
</dbReference>
<protein>
    <recommendedName>
        <fullName evidence="3">F-box associated domain-containing protein</fullName>
    </recommendedName>
</protein>
<dbReference type="Proteomes" id="UP000222542">
    <property type="component" value="Unassembled WGS sequence"/>
</dbReference>
<dbReference type="STRING" id="4072.A0A2G3AER4"/>
<organism evidence="1 2">
    <name type="scientific">Capsicum annuum</name>
    <name type="common">Capsicum pepper</name>
    <dbReference type="NCBI Taxonomy" id="4072"/>
    <lineage>
        <taxon>Eukaryota</taxon>
        <taxon>Viridiplantae</taxon>
        <taxon>Streptophyta</taxon>
        <taxon>Embryophyta</taxon>
        <taxon>Tracheophyta</taxon>
        <taxon>Spermatophyta</taxon>
        <taxon>Magnoliopsida</taxon>
        <taxon>eudicotyledons</taxon>
        <taxon>Gunneridae</taxon>
        <taxon>Pentapetalae</taxon>
        <taxon>asterids</taxon>
        <taxon>lamiids</taxon>
        <taxon>Solanales</taxon>
        <taxon>Solanaceae</taxon>
        <taxon>Solanoideae</taxon>
        <taxon>Capsiceae</taxon>
        <taxon>Capsicum</taxon>
    </lineage>
</organism>
<dbReference type="AlphaFoldDB" id="A0A2G3AER4"/>
<evidence type="ECO:0000313" key="2">
    <source>
        <dbReference type="Proteomes" id="UP000222542"/>
    </source>
</evidence>
<evidence type="ECO:0008006" key="3">
    <source>
        <dbReference type="Google" id="ProtNLM"/>
    </source>
</evidence>
<sequence>MRVRSIPKERSDHALLSHSLEQTSIGLPNRSEIILFLPPICELWPRMKLGFRGSLVNSWVSRTMLRDRCVSKFWNTMFLHPHLTFHHYRNSHEFNLDDVTDSVKEREYALKERENEDRDEVMFATITTSSQGLRLQRTISIYEDEDDSPITGSKLRYRVECSILRQRLDIPNPQYPSLCIALDFVSHSQAVKLVSLHEDGYEILALGVGSDQTTYSWRDVNIPNFSHEKRDGIQIFFRMGVAYCIWHVQRDHGLIDVEIDVLDMVNETYIAHTTIPRGFLTNAYVMDCDGRLSFVEQVKNELHALVLNVNRKLRWEKWIFKLNFLKPDNKELMTFIAFADSSFLFFVKEDKISFCAYDIITRKIIMTHVFSSCFNSPEEVMDVIKMMMFHRNGGSSTLKNLYFEAFF</sequence>
<dbReference type="OMA" id="CWRDVKL"/>
<comment type="caution">
    <text evidence="1">The sequence shown here is derived from an EMBL/GenBank/DDBJ whole genome shotgun (WGS) entry which is preliminary data.</text>
</comment>
<name>A0A2G3AER4_CAPAN</name>
<accession>A0A2G3AER4</accession>
<dbReference type="EMBL" id="AYRZ02000001">
    <property type="protein sequence ID" value="PHT92714.1"/>
    <property type="molecule type" value="Genomic_DNA"/>
</dbReference>
<evidence type="ECO:0000313" key="1">
    <source>
        <dbReference type="EMBL" id="PHT92714.1"/>
    </source>
</evidence>
<reference evidence="1 2" key="2">
    <citation type="journal article" date="2017" name="Genome Biol.">
        <title>New reference genome sequences of hot pepper reveal the massive evolution of plant disease-resistance genes by retroduplication.</title>
        <authorList>
            <person name="Kim S."/>
            <person name="Park J."/>
            <person name="Yeom S.I."/>
            <person name="Kim Y.M."/>
            <person name="Seo E."/>
            <person name="Kim K.T."/>
            <person name="Kim M.S."/>
            <person name="Lee J.M."/>
            <person name="Cheong K."/>
            <person name="Shin H.S."/>
            <person name="Kim S.B."/>
            <person name="Han K."/>
            <person name="Lee J."/>
            <person name="Park M."/>
            <person name="Lee H.A."/>
            <person name="Lee H.Y."/>
            <person name="Lee Y."/>
            <person name="Oh S."/>
            <person name="Lee J.H."/>
            <person name="Choi E."/>
            <person name="Choi E."/>
            <person name="Lee S.E."/>
            <person name="Jeon J."/>
            <person name="Kim H."/>
            <person name="Choi G."/>
            <person name="Song H."/>
            <person name="Lee J."/>
            <person name="Lee S.C."/>
            <person name="Kwon J.K."/>
            <person name="Lee H.Y."/>
            <person name="Koo N."/>
            <person name="Hong Y."/>
            <person name="Kim R.W."/>
            <person name="Kang W.H."/>
            <person name="Huh J.H."/>
            <person name="Kang B.C."/>
            <person name="Yang T.J."/>
            <person name="Lee Y.H."/>
            <person name="Bennetzen J.L."/>
            <person name="Choi D."/>
        </authorList>
    </citation>
    <scope>NUCLEOTIDE SEQUENCE [LARGE SCALE GENOMIC DNA]</scope>
    <source>
        <strain evidence="2">cv. CM334</strain>
    </source>
</reference>
<proteinExistence type="predicted"/>
<dbReference type="GO" id="GO:0004842">
    <property type="term" value="F:ubiquitin-protein transferase activity"/>
    <property type="evidence" value="ECO:0000318"/>
    <property type="project" value="GO_Central"/>
</dbReference>